<evidence type="ECO:0000313" key="2">
    <source>
        <dbReference type="EMBL" id="RVU16138.1"/>
    </source>
</evidence>
<name>A0A3S2VMF3_9HYPH</name>
<keyword evidence="3" id="KW-1185">Reference proteome</keyword>
<organism evidence="2 3">
    <name type="scientific">Methylobacterium oryzihabitans</name>
    <dbReference type="NCBI Taxonomy" id="2499852"/>
    <lineage>
        <taxon>Bacteria</taxon>
        <taxon>Pseudomonadati</taxon>
        <taxon>Pseudomonadota</taxon>
        <taxon>Alphaproteobacteria</taxon>
        <taxon>Hyphomicrobiales</taxon>
        <taxon>Methylobacteriaceae</taxon>
        <taxon>Methylobacterium</taxon>
    </lineage>
</organism>
<reference evidence="2 3" key="1">
    <citation type="submission" date="2019-01" db="EMBL/GenBank/DDBJ databases">
        <authorList>
            <person name="Chen W.-M."/>
        </authorList>
    </citation>
    <scope>NUCLEOTIDE SEQUENCE [LARGE SCALE GENOMIC DNA]</scope>
    <source>
        <strain evidence="2 3">TER-1</strain>
    </source>
</reference>
<proteinExistence type="predicted"/>
<dbReference type="EMBL" id="SACP01000017">
    <property type="protein sequence ID" value="RVU16138.1"/>
    <property type="molecule type" value="Genomic_DNA"/>
</dbReference>
<dbReference type="Proteomes" id="UP000286997">
    <property type="component" value="Unassembled WGS sequence"/>
</dbReference>
<comment type="caution">
    <text evidence="2">The sequence shown here is derived from an EMBL/GenBank/DDBJ whole genome shotgun (WGS) entry which is preliminary data.</text>
</comment>
<dbReference type="AlphaFoldDB" id="A0A3S2VMF3"/>
<dbReference type="RefSeq" id="WP_127731437.1">
    <property type="nucleotide sequence ID" value="NZ_SACP01000017.1"/>
</dbReference>
<protein>
    <submittedName>
        <fullName evidence="2">Uncharacterized protein</fullName>
    </submittedName>
</protein>
<evidence type="ECO:0000256" key="1">
    <source>
        <dbReference type="SAM" id="MobiDB-lite"/>
    </source>
</evidence>
<accession>A0A3S2VMF3</accession>
<gene>
    <name evidence="2" type="ORF">EOE48_17435</name>
</gene>
<sequence length="121" mass="12882">MSTASPLRERLGRPVEIPGDRPSPSGIRAVVELRAIREIPEPVTLARALRRFGLDLTETHRVVTALVDGQTARAEGHLTIDNTVLAAISELGVVIVIQVGERPAGAGPAYPPNGDAHQKRA</sequence>
<evidence type="ECO:0000313" key="3">
    <source>
        <dbReference type="Proteomes" id="UP000286997"/>
    </source>
</evidence>
<dbReference type="OrthoDB" id="8005285at2"/>
<feature type="region of interest" description="Disordered" evidence="1">
    <location>
        <begin position="1"/>
        <end position="24"/>
    </location>
</feature>